<dbReference type="AlphaFoldDB" id="A0AAJ0C7V2"/>
<proteinExistence type="inferred from homology"/>
<feature type="region of interest" description="Disordered" evidence="3">
    <location>
        <begin position="145"/>
        <end position="209"/>
    </location>
</feature>
<dbReference type="GeneID" id="85309015"/>
<reference evidence="4" key="1">
    <citation type="submission" date="2023-06" db="EMBL/GenBank/DDBJ databases">
        <title>Genome-scale phylogeny and comparative genomics of the fungal order Sordariales.</title>
        <authorList>
            <consortium name="Lawrence Berkeley National Laboratory"/>
            <person name="Hensen N."/>
            <person name="Bonometti L."/>
            <person name="Westerberg I."/>
            <person name="Brannstrom I.O."/>
            <person name="Guillou S."/>
            <person name="Cros-Aarteil S."/>
            <person name="Calhoun S."/>
            <person name="Haridas S."/>
            <person name="Kuo A."/>
            <person name="Mondo S."/>
            <person name="Pangilinan J."/>
            <person name="Riley R."/>
            <person name="Labutti K."/>
            <person name="Andreopoulos B."/>
            <person name="Lipzen A."/>
            <person name="Chen C."/>
            <person name="Yanf M."/>
            <person name="Daum C."/>
            <person name="Ng V."/>
            <person name="Clum A."/>
            <person name="Steindorff A."/>
            <person name="Ohm R."/>
            <person name="Martin F."/>
            <person name="Silar P."/>
            <person name="Natvig D."/>
            <person name="Lalanne C."/>
            <person name="Gautier V."/>
            <person name="Ament-Velasquez S.L."/>
            <person name="Kruys A."/>
            <person name="Hutchinson M.I."/>
            <person name="Powell A.J."/>
            <person name="Barry K."/>
            <person name="Miller A.N."/>
            <person name="Grigoriev I.V."/>
            <person name="Debuchy R."/>
            <person name="Gladieux P."/>
            <person name="Thoren M.H."/>
            <person name="Johannesson H."/>
        </authorList>
    </citation>
    <scope>NUCLEOTIDE SEQUENCE</scope>
    <source>
        <strain evidence="4">8032-3</strain>
    </source>
</reference>
<protein>
    <submittedName>
        <fullName evidence="4">Pre-rRNA-processing protein TSR2-domain-containing protein</fullName>
    </submittedName>
</protein>
<dbReference type="RefSeq" id="XP_060287983.1">
    <property type="nucleotide sequence ID" value="XM_060425828.1"/>
</dbReference>
<feature type="compositionally biased region" description="Acidic residues" evidence="3">
    <location>
        <begin position="152"/>
        <end position="180"/>
    </location>
</feature>
<dbReference type="Proteomes" id="UP001244011">
    <property type="component" value="Unassembled WGS sequence"/>
</dbReference>
<dbReference type="EMBL" id="MU838998">
    <property type="protein sequence ID" value="KAK1771770.1"/>
    <property type="molecule type" value="Genomic_DNA"/>
</dbReference>
<gene>
    <name evidence="4" type="ORF">QBC33DRAFT_511264</name>
</gene>
<name>A0AAJ0C7V2_9PEZI</name>
<evidence type="ECO:0000256" key="2">
    <source>
        <dbReference type="ARBA" id="ARBA00022552"/>
    </source>
</evidence>
<dbReference type="Pfam" id="PF10273">
    <property type="entry name" value="WGG"/>
    <property type="match status" value="1"/>
</dbReference>
<dbReference type="GO" id="GO:0006364">
    <property type="term" value="P:rRNA processing"/>
    <property type="evidence" value="ECO:0007669"/>
    <property type="project" value="UniProtKB-KW"/>
</dbReference>
<evidence type="ECO:0000313" key="4">
    <source>
        <dbReference type="EMBL" id="KAK1771770.1"/>
    </source>
</evidence>
<evidence type="ECO:0000256" key="3">
    <source>
        <dbReference type="SAM" id="MobiDB-lite"/>
    </source>
</evidence>
<evidence type="ECO:0000256" key="1">
    <source>
        <dbReference type="ARBA" id="ARBA00006524"/>
    </source>
</evidence>
<dbReference type="InterPro" id="IPR019398">
    <property type="entry name" value="Pre-rRNA_process_TSR2"/>
</dbReference>
<evidence type="ECO:0000313" key="5">
    <source>
        <dbReference type="Proteomes" id="UP001244011"/>
    </source>
</evidence>
<comment type="similarity">
    <text evidence="1">Belongs to the TSR2 family.</text>
</comment>
<keyword evidence="2" id="KW-0698">rRNA processing</keyword>
<accession>A0AAJ0C7V2</accession>
<organism evidence="4 5">
    <name type="scientific">Phialemonium atrogriseum</name>
    <dbReference type="NCBI Taxonomy" id="1093897"/>
    <lineage>
        <taxon>Eukaryota</taxon>
        <taxon>Fungi</taxon>
        <taxon>Dikarya</taxon>
        <taxon>Ascomycota</taxon>
        <taxon>Pezizomycotina</taxon>
        <taxon>Sordariomycetes</taxon>
        <taxon>Sordariomycetidae</taxon>
        <taxon>Cephalothecales</taxon>
        <taxon>Cephalothecaceae</taxon>
        <taxon>Phialemonium</taxon>
    </lineage>
</organism>
<keyword evidence="5" id="KW-1185">Reference proteome</keyword>
<sequence>MASASGTDAHSPATCQSNFEQGVALALHLWPDLTLAVQNNWGGPDSEDKRDWFGGAVVELFPDLTKAPPAVQDDAGDSGAEPDVGYVEEFILQVMLDEFEVNVDDDSSFEVADQIVRVRGECLKGKFDEVDALRRRWEGRKSSKVVFKKAEDQDDDTDWDTDEGDDEDDEEGGGEIEMEDAPPLTSTKKEKEAPEVDEEGFTKVSKKKR</sequence>
<dbReference type="PANTHER" id="PTHR21250">
    <property type="entry name" value="PRE-RRNA-PROCESSING PROTEIN TSR2 HOMOLOG"/>
    <property type="match status" value="1"/>
</dbReference>
<comment type="caution">
    <text evidence="4">The sequence shown here is derived from an EMBL/GenBank/DDBJ whole genome shotgun (WGS) entry which is preliminary data.</text>
</comment>